<proteinExistence type="predicted"/>
<protein>
    <submittedName>
        <fullName evidence="5">Uncharacterized protein</fullName>
    </submittedName>
</protein>
<dbReference type="Proteomes" id="UP000280188">
    <property type="component" value="Chromosome"/>
</dbReference>
<dbReference type="RefSeq" id="WP_126604086.1">
    <property type="nucleotide sequence ID" value="NZ_AP018795.1"/>
</dbReference>
<dbReference type="NCBIfam" id="NF010395">
    <property type="entry name" value="PRK13823.1"/>
    <property type="match status" value="1"/>
</dbReference>
<reference evidence="5 6" key="1">
    <citation type="journal article" date="2018" name="Microbiol. Resour. Announc.">
        <title>Complete Genome Sequence of Acidithiobacillus ferridurans JCM 18981.</title>
        <authorList>
            <person name="Miyauchi T."/>
            <person name="Kouzuma A."/>
            <person name="Abe T."/>
            <person name="Watanabe K."/>
        </authorList>
    </citation>
    <scope>NUCLEOTIDE SEQUENCE [LARGE SCALE GENOMIC DNA]</scope>
    <source>
        <strain evidence="6">ATCC 33020 / DSM 29468 / JCM 18981 / 11Fe</strain>
    </source>
</reference>
<evidence type="ECO:0000256" key="2">
    <source>
        <dbReference type="ARBA" id="ARBA00022692"/>
    </source>
</evidence>
<keyword evidence="2" id="KW-0812">Transmembrane</keyword>
<dbReference type="InterPro" id="IPR007792">
    <property type="entry name" value="T4SS_VirB3/TrbD/AvhB"/>
</dbReference>
<name>A0A2Z6IET9_ACIFI</name>
<gene>
    <name evidence="5" type="ORF">AFERRID_00270</name>
</gene>
<dbReference type="GO" id="GO:0016020">
    <property type="term" value="C:membrane"/>
    <property type="evidence" value="ECO:0007669"/>
    <property type="project" value="UniProtKB-SubCell"/>
</dbReference>
<evidence type="ECO:0000256" key="1">
    <source>
        <dbReference type="ARBA" id="ARBA00004370"/>
    </source>
</evidence>
<evidence type="ECO:0000256" key="4">
    <source>
        <dbReference type="ARBA" id="ARBA00023136"/>
    </source>
</evidence>
<organism evidence="5 6">
    <name type="scientific">Acidithiobacillus ferridurans</name>
    <dbReference type="NCBI Taxonomy" id="1232575"/>
    <lineage>
        <taxon>Bacteria</taxon>
        <taxon>Pseudomonadati</taxon>
        <taxon>Pseudomonadota</taxon>
        <taxon>Acidithiobacillia</taxon>
        <taxon>Acidithiobacillales</taxon>
        <taxon>Acidithiobacillaceae</taxon>
        <taxon>Acidithiobacillus</taxon>
    </lineage>
</organism>
<keyword evidence="6" id="KW-1185">Reference proteome</keyword>
<evidence type="ECO:0000313" key="5">
    <source>
        <dbReference type="EMBL" id="BBF63809.1"/>
    </source>
</evidence>
<dbReference type="Pfam" id="PF05101">
    <property type="entry name" value="VirB3"/>
    <property type="match status" value="1"/>
</dbReference>
<comment type="subcellular location">
    <subcellularLocation>
        <location evidence="1">Membrane</location>
    </subcellularLocation>
</comment>
<dbReference type="KEGG" id="afj:AFERRID_00270"/>
<sequence length="101" mass="11313">MDQSPRQEISIHQSLHKPMLVLGGERNLVLMLGVLAGIFIFSLAQLWAAVIGIILWVFGTWGLAQLAKYDPILSKTGKRSIQYKKYYPASATPFARNRAIK</sequence>
<dbReference type="AlphaFoldDB" id="A0A2Z6IET9"/>
<evidence type="ECO:0000256" key="3">
    <source>
        <dbReference type="ARBA" id="ARBA00022989"/>
    </source>
</evidence>
<keyword evidence="4" id="KW-0472">Membrane</keyword>
<keyword evidence="3" id="KW-1133">Transmembrane helix</keyword>
<accession>A0A2Z6IET9</accession>
<evidence type="ECO:0000313" key="6">
    <source>
        <dbReference type="Proteomes" id="UP000280188"/>
    </source>
</evidence>
<dbReference type="EMBL" id="AP018795">
    <property type="protein sequence ID" value="BBF63809.1"/>
    <property type="molecule type" value="Genomic_DNA"/>
</dbReference>